<dbReference type="InterPro" id="IPR020008">
    <property type="entry name" value="GlyGly_CTERM"/>
</dbReference>
<dbReference type="Proteomes" id="UP000307999">
    <property type="component" value="Unassembled WGS sequence"/>
</dbReference>
<accession>A0A4V5NUI8</accession>
<evidence type="ECO:0000313" key="7">
    <source>
        <dbReference type="EMBL" id="TKB45585.1"/>
    </source>
</evidence>
<dbReference type="Gene3D" id="4.10.1080.10">
    <property type="entry name" value="TSP type-3 repeat"/>
    <property type="match status" value="1"/>
</dbReference>
<protein>
    <recommendedName>
        <fullName evidence="1">peptidylprolyl isomerase</fullName>
        <ecNumber evidence="1">5.2.1.8</ecNumber>
    </recommendedName>
</protein>
<evidence type="ECO:0000256" key="3">
    <source>
        <dbReference type="ARBA" id="ARBA00023235"/>
    </source>
</evidence>
<evidence type="ECO:0000256" key="5">
    <source>
        <dbReference type="SAM" id="SignalP"/>
    </source>
</evidence>
<dbReference type="OrthoDB" id="9807797at2"/>
<feature type="compositionally biased region" description="Acidic residues" evidence="4">
    <location>
        <begin position="255"/>
        <end position="270"/>
    </location>
</feature>
<organism evidence="7 8">
    <name type="scientific">Thalassotalea mangrovi</name>
    <dbReference type="NCBI Taxonomy" id="2572245"/>
    <lineage>
        <taxon>Bacteria</taxon>
        <taxon>Pseudomonadati</taxon>
        <taxon>Pseudomonadota</taxon>
        <taxon>Gammaproteobacteria</taxon>
        <taxon>Alteromonadales</taxon>
        <taxon>Colwelliaceae</taxon>
        <taxon>Thalassotalea</taxon>
    </lineage>
</organism>
<dbReference type="Pfam" id="PF00160">
    <property type="entry name" value="Pro_isomerase"/>
    <property type="match status" value="1"/>
</dbReference>
<dbReference type="InterPro" id="IPR029000">
    <property type="entry name" value="Cyclophilin-like_dom_sf"/>
</dbReference>
<feature type="signal peptide" evidence="5">
    <location>
        <begin position="1"/>
        <end position="26"/>
    </location>
</feature>
<feature type="chain" id="PRO_5020964317" description="peptidylprolyl isomerase" evidence="5">
    <location>
        <begin position="27"/>
        <end position="310"/>
    </location>
</feature>
<name>A0A4V5NUI8_9GAMM</name>
<dbReference type="SUPFAM" id="SSF50891">
    <property type="entry name" value="Cyclophilin-like"/>
    <property type="match status" value="1"/>
</dbReference>
<evidence type="ECO:0000313" key="8">
    <source>
        <dbReference type="Proteomes" id="UP000307999"/>
    </source>
</evidence>
<dbReference type="NCBIfam" id="TIGR03501">
    <property type="entry name" value="GlyGly_CTERM"/>
    <property type="match status" value="1"/>
</dbReference>
<dbReference type="PANTHER" id="PTHR43246">
    <property type="entry name" value="PEPTIDYL-PROLYL CIS-TRANS ISOMERASE CYP38, CHLOROPLASTIC"/>
    <property type="match status" value="1"/>
</dbReference>
<dbReference type="InterPro" id="IPR028974">
    <property type="entry name" value="TSP_type-3_rpt"/>
</dbReference>
<dbReference type="SUPFAM" id="SSF103647">
    <property type="entry name" value="TSP type-3 repeat"/>
    <property type="match status" value="1"/>
</dbReference>
<dbReference type="Gene3D" id="2.40.100.10">
    <property type="entry name" value="Cyclophilin-like"/>
    <property type="match status" value="1"/>
</dbReference>
<feature type="compositionally biased region" description="Acidic residues" evidence="4">
    <location>
        <begin position="229"/>
        <end position="247"/>
    </location>
</feature>
<dbReference type="InterPro" id="IPR044665">
    <property type="entry name" value="E_coli_cyclophilin_A-like"/>
</dbReference>
<feature type="region of interest" description="Disordered" evidence="4">
    <location>
        <begin position="217"/>
        <end position="289"/>
    </location>
</feature>
<evidence type="ECO:0000256" key="2">
    <source>
        <dbReference type="ARBA" id="ARBA00023110"/>
    </source>
</evidence>
<dbReference type="GO" id="GO:0003755">
    <property type="term" value="F:peptidyl-prolyl cis-trans isomerase activity"/>
    <property type="evidence" value="ECO:0007669"/>
    <property type="project" value="UniProtKB-KW"/>
</dbReference>
<evidence type="ECO:0000256" key="1">
    <source>
        <dbReference type="ARBA" id="ARBA00013194"/>
    </source>
</evidence>
<keyword evidence="8" id="KW-1185">Reference proteome</keyword>
<dbReference type="PROSITE" id="PS50072">
    <property type="entry name" value="CSA_PPIASE_2"/>
    <property type="match status" value="1"/>
</dbReference>
<dbReference type="EC" id="5.2.1.8" evidence="1"/>
<dbReference type="GO" id="GO:0005509">
    <property type="term" value="F:calcium ion binding"/>
    <property type="evidence" value="ECO:0007669"/>
    <property type="project" value="InterPro"/>
</dbReference>
<keyword evidence="5" id="KW-0732">Signal</keyword>
<evidence type="ECO:0000259" key="6">
    <source>
        <dbReference type="PROSITE" id="PS50072"/>
    </source>
</evidence>
<sequence>MKFSKTKLLRRSLALTAAALITSAQATVVHFKTNMGDFDVNLFDSSTPETVANFLEYVEAESYKNSLIHRSVSDFVVQGGGFHYFAADNTVDAVPVFDPVINEPVFSNVRGTIAMAKLGGDPDSATSQWFFNVVDNSANLDLQNGGFTVFGVVMGNGMEIVDAINGLTLYNLGEGFTSTPLISLPAEGDNITDEHLVMIESITVTDNNVDTNLELLPPVTIDGDHDGYPNDDDAFPEDSSEWLDTDGDGIGNNADSDDDNDGVADVDDAYPLDPSKSERETNDSSGGGSLSLWALLGLGLIARLRTKANK</sequence>
<dbReference type="AlphaFoldDB" id="A0A4V5NUI8"/>
<dbReference type="PRINTS" id="PR00153">
    <property type="entry name" value="CSAPPISMRASE"/>
</dbReference>
<keyword evidence="2" id="KW-0697">Rotamase</keyword>
<evidence type="ECO:0000256" key="4">
    <source>
        <dbReference type="SAM" id="MobiDB-lite"/>
    </source>
</evidence>
<keyword evidence="3" id="KW-0413">Isomerase</keyword>
<dbReference type="InterPro" id="IPR002130">
    <property type="entry name" value="Cyclophilin-type_PPIase_dom"/>
</dbReference>
<dbReference type="RefSeq" id="WP_136735663.1">
    <property type="nucleotide sequence ID" value="NZ_SWDB01000018.1"/>
</dbReference>
<comment type="caution">
    <text evidence="7">The sequence shown here is derived from an EMBL/GenBank/DDBJ whole genome shotgun (WGS) entry which is preliminary data.</text>
</comment>
<feature type="domain" description="PPIase cyclophilin-type" evidence="6">
    <location>
        <begin position="25"/>
        <end position="196"/>
    </location>
</feature>
<proteinExistence type="predicted"/>
<reference evidence="7 8" key="1">
    <citation type="submission" date="2019-04" db="EMBL/GenBank/DDBJ databases">
        <title>Thalassotalea guangxiensis sp. nov., isolated from sediment of the coastal wetland.</title>
        <authorList>
            <person name="Zheng S."/>
            <person name="Zhang D."/>
        </authorList>
    </citation>
    <scope>NUCLEOTIDE SEQUENCE [LARGE SCALE GENOMIC DNA]</scope>
    <source>
        <strain evidence="7 8">ZS-4</strain>
    </source>
</reference>
<gene>
    <name evidence="7" type="ORF">E8M12_08290</name>
</gene>
<dbReference type="EMBL" id="SWDB01000018">
    <property type="protein sequence ID" value="TKB45585.1"/>
    <property type="molecule type" value="Genomic_DNA"/>
</dbReference>